<dbReference type="GO" id="GO:0005634">
    <property type="term" value="C:nucleus"/>
    <property type="evidence" value="ECO:0007669"/>
    <property type="project" value="TreeGrafter"/>
</dbReference>
<name>A0A1Y2DJ15_9PEZI</name>
<dbReference type="InterPro" id="IPR028564">
    <property type="entry name" value="MT_TRM10-typ"/>
</dbReference>
<reference evidence="11 12" key="1">
    <citation type="submission" date="2016-07" db="EMBL/GenBank/DDBJ databases">
        <title>Pervasive Adenine N6-methylation of Active Genes in Fungi.</title>
        <authorList>
            <consortium name="DOE Joint Genome Institute"/>
            <person name="Mondo S.J."/>
            <person name="Dannebaum R.O."/>
            <person name="Kuo R.C."/>
            <person name="Labutti K."/>
            <person name="Haridas S."/>
            <person name="Kuo A."/>
            <person name="Salamov A."/>
            <person name="Ahrendt S.R."/>
            <person name="Lipzen A."/>
            <person name="Sullivan W."/>
            <person name="Andreopoulos W.B."/>
            <person name="Clum A."/>
            <person name="Lindquist E."/>
            <person name="Daum C."/>
            <person name="Ramamoorthy G.K."/>
            <person name="Gryganskyi A."/>
            <person name="Culley D."/>
            <person name="Magnuson J.K."/>
            <person name="James T.Y."/>
            <person name="O'Malley M.A."/>
            <person name="Stajich J.E."/>
            <person name="Spatafora J.W."/>
            <person name="Visel A."/>
            <person name="Grigoriev I.V."/>
        </authorList>
    </citation>
    <scope>NUCLEOTIDE SEQUENCE [LARGE SCALE GENOMIC DNA]</scope>
    <source>
        <strain evidence="11 12">CBS 129021</strain>
    </source>
</reference>
<evidence type="ECO:0000256" key="4">
    <source>
        <dbReference type="ARBA" id="ARBA00022679"/>
    </source>
</evidence>
<dbReference type="OrthoDB" id="278300at2759"/>
<feature type="compositionally biased region" description="Basic and acidic residues" evidence="9">
    <location>
        <begin position="110"/>
        <end position="137"/>
    </location>
</feature>
<comment type="catalytic activity">
    <reaction evidence="8">
        <text>guanosine(9) in tRNA + S-adenosyl-L-methionine = N(1)-methylguanosine(9) in tRNA + S-adenosyl-L-homocysteine + H(+)</text>
        <dbReference type="Rhea" id="RHEA:43156"/>
        <dbReference type="Rhea" id="RHEA-COMP:10367"/>
        <dbReference type="Rhea" id="RHEA-COMP:10368"/>
        <dbReference type="ChEBI" id="CHEBI:15378"/>
        <dbReference type="ChEBI" id="CHEBI:57856"/>
        <dbReference type="ChEBI" id="CHEBI:59789"/>
        <dbReference type="ChEBI" id="CHEBI:73542"/>
        <dbReference type="ChEBI" id="CHEBI:74269"/>
        <dbReference type="EC" id="2.1.1.221"/>
    </reaction>
</comment>
<evidence type="ECO:0000256" key="8">
    <source>
        <dbReference type="ARBA" id="ARBA00048434"/>
    </source>
</evidence>
<dbReference type="InterPro" id="IPR007356">
    <property type="entry name" value="tRNA_m1G_MeTrfase_euk"/>
</dbReference>
<dbReference type="GO" id="GO:0002939">
    <property type="term" value="P:tRNA N1-guanine methylation"/>
    <property type="evidence" value="ECO:0007669"/>
    <property type="project" value="TreeGrafter"/>
</dbReference>
<dbReference type="EMBL" id="MCFJ01000015">
    <property type="protein sequence ID" value="ORY58805.1"/>
    <property type="molecule type" value="Genomic_DNA"/>
</dbReference>
<evidence type="ECO:0000313" key="11">
    <source>
        <dbReference type="EMBL" id="ORY58805.1"/>
    </source>
</evidence>
<keyword evidence="12" id="KW-1185">Reference proteome</keyword>
<keyword evidence="3 11" id="KW-0489">Methyltransferase</keyword>
<keyword evidence="5" id="KW-0949">S-adenosyl-L-methionine</keyword>
<dbReference type="FunCoup" id="A0A1Y2DJ15">
    <property type="interactions" value="753"/>
</dbReference>
<accession>A0A1Y2DJ15</accession>
<comment type="caution">
    <text evidence="11">The sequence shown here is derived from an EMBL/GenBank/DDBJ whole genome shotgun (WGS) entry which is preliminary data.</text>
</comment>
<dbReference type="PANTHER" id="PTHR13563">
    <property type="entry name" value="TRNA (GUANINE-9-) METHYLTRANSFERASE"/>
    <property type="match status" value="1"/>
</dbReference>
<evidence type="ECO:0000256" key="9">
    <source>
        <dbReference type="SAM" id="MobiDB-lite"/>
    </source>
</evidence>
<evidence type="ECO:0000259" key="10">
    <source>
        <dbReference type="PROSITE" id="PS51675"/>
    </source>
</evidence>
<dbReference type="Proteomes" id="UP000193689">
    <property type="component" value="Unassembled WGS sequence"/>
</dbReference>
<feature type="domain" description="SAM-dependent MTase TRM10-type" evidence="10">
    <location>
        <begin position="130"/>
        <end position="377"/>
    </location>
</feature>
<evidence type="ECO:0000256" key="2">
    <source>
        <dbReference type="ARBA" id="ARBA00020451"/>
    </source>
</evidence>
<feature type="region of interest" description="Disordered" evidence="9">
    <location>
        <begin position="1"/>
        <end position="139"/>
    </location>
</feature>
<dbReference type="AlphaFoldDB" id="A0A1Y2DJ15"/>
<gene>
    <name evidence="11" type="ORF">BCR38DRAFT_446654</name>
</gene>
<protein>
    <recommendedName>
        <fullName evidence="2">tRNA (guanine(9)-N1)-methyltransferase</fullName>
        <ecNumber evidence="1">2.1.1.221</ecNumber>
    </recommendedName>
    <alternativeName>
        <fullName evidence="7">tRNA methyltransferase 10</fullName>
    </alternativeName>
    <alternativeName>
        <fullName evidence="6">tRNA(m1G9)-methyltransferase</fullName>
    </alternativeName>
</protein>
<dbReference type="STRING" id="1141098.A0A1Y2DJ15"/>
<dbReference type="GeneID" id="63777315"/>
<dbReference type="InterPro" id="IPR038459">
    <property type="entry name" value="MT_TRM10-typ_sf"/>
</dbReference>
<dbReference type="Gene3D" id="3.40.1280.30">
    <property type="match status" value="1"/>
</dbReference>
<feature type="region of interest" description="Disordered" evidence="9">
    <location>
        <begin position="438"/>
        <end position="457"/>
    </location>
</feature>
<evidence type="ECO:0000313" key="12">
    <source>
        <dbReference type="Proteomes" id="UP000193689"/>
    </source>
</evidence>
<evidence type="ECO:0000256" key="6">
    <source>
        <dbReference type="ARBA" id="ARBA00031792"/>
    </source>
</evidence>
<evidence type="ECO:0000256" key="1">
    <source>
        <dbReference type="ARBA" id="ARBA00012797"/>
    </source>
</evidence>
<dbReference type="PROSITE" id="PS51675">
    <property type="entry name" value="SAM_MT_TRM10"/>
    <property type="match status" value="1"/>
</dbReference>
<sequence>MDSSTDGLASVVAEHSESDWRQTNDREDPAIRALATNGSNDCKKGAAADENVEITTETPHGTKRPAVDPAEGVQEPPLSKNQQRKLKRQKLWEEKRGERAEKRKEKRHNKQEQKRQEKEAGIRSTEEGEKRTRDPKKQTKVPVAIIIDCQYESYMTEKEMISLSSQVTRCYSDNRSAQFPVHLYISSYGGAMKSRHETVLHGQVNKWKGIHFVQPDFVETARQVQGVMSGQNGGKITEVLQAGEDRTNAVSLAKPDPSNKKYKKGLLPMPELEPDDVDKSIVYLTADSPYILEHLEPNVSYVVGGIIDRNREKGLCYKVARERNVRTAKLPIGEYMVLQDRHVLATNHVVEIMLRWLELGDWGEAFMKVIPQRKGGKLKHEGSVASEAGEGDAKYQEGEGSDATGQEAGDPTSGDAAMKETPDEAAVGDAEVKNAAEAVAGQVDSSTEPVAYVPSSE</sequence>
<keyword evidence="4 11" id="KW-0808">Transferase</keyword>
<dbReference type="GO" id="GO:0000049">
    <property type="term" value="F:tRNA binding"/>
    <property type="evidence" value="ECO:0007669"/>
    <property type="project" value="TreeGrafter"/>
</dbReference>
<proteinExistence type="predicted"/>
<evidence type="ECO:0000256" key="5">
    <source>
        <dbReference type="ARBA" id="ARBA00022691"/>
    </source>
</evidence>
<evidence type="ECO:0000256" key="7">
    <source>
        <dbReference type="ARBA" id="ARBA00032166"/>
    </source>
</evidence>
<evidence type="ECO:0000256" key="3">
    <source>
        <dbReference type="ARBA" id="ARBA00022603"/>
    </source>
</evidence>
<feature type="compositionally biased region" description="Basic and acidic residues" evidence="9">
    <location>
        <begin position="14"/>
        <end position="30"/>
    </location>
</feature>
<feature type="region of interest" description="Disordered" evidence="9">
    <location>
        <begin position="377"/>
        <end position="431"/>
    </location>
</feature>
<dbReference type="PANTHER" id="PTHR13563:SF13">
    <property type="entry name" value="TRNA METHYLTRANSFERASE 10 HOMOLOG A"/>
    <property type="match status" value="1"/>
</dbReference>
<dbReference type="RefSeq" id="XP_040711617.1">
    <property type="nucleotide sequence ID" value="XM_040861103.1"/>
</dbReference>
<dbReference type="EC" id="2.1.1.221" evidence="1"/>
<organism evidence="11 12">
    <name type="scientific">Pseudomassariella vexata</name>
    <dbReference type="NCBI Taxonomy" id="1141098"/>
    <lineage>
        <taxon>Eukaryota</taxon>
        <taxon>Fungi</taxon>
        <taxon>Dikarya</taxon>
        <taxon>Ascomycota</taxon>
        <taxon>Pezizomycotina</taxon>
        <taxon>Sordariomycetes</taxon>
        <taxon>Xylariomycetidae</taxon>
        <taxon>Amphisphaeriales</taxon>
        <taxon>Pseudomassariaceae</taxon>
        <taxon>Pseudomassariella</taxon>
    </lineage>
</organism>
<dbReference type="CDD" id="cd18089">
    <property type="entry name" value="SPOUT_Trm10-like"/>
    <property type="match status" value="1"/>
</dbReference>
<dbReference type="InParanoid" id="A0A1Y2DJ15"/>
<dbReference type="GO" id="GO:0052905">
    <property type="term" value="F:tRNA (guanosine(9)-N1)-methyltransferase activity"/>
    <property type="evidence" value="ECO:0007669"/>
    <property type="project" value="UniProtKB-EC"/>
</dbReference>
<feature type="compositionally biased region" description="Basic and acidic residues" evidence="9">
    <location>
        <begin position="90"/>
        <end position="103"/>
    </location>
</feature>